<sequence length="127" mass="14908">MNCLASKQFLNEDAPLGWLVRVEPEAPEDSGWRLYSRADTPEYIEGDGNFAIVPYNDAGEIEPMILPVYFMPVGTELRLFYDEQNDRLRWFDENSNQDGKLDEVRFDDVFWAQFNQDYAAWVDKLQE</sequence>
<keyword evidence="3" id="KW-1185">Reference proteome</keyword>
<evidence type="ECO:0000259" key="1">
    <source>
        <dbReference type="Pfam" id="PF09951"/>
    </source>
</evidence>
<dbReference type="Pfam" id="PF09951">
    <property type="entry name" value="Imm33"/>
    <property type="match status" value="1"/>
</dbReference>
<dbReference type="PATRIC" id="fig|1125717.3.peg.568"/>
<protein>
    <submittedName>
        <fullName evidence="2">PF09951 family protein</fullName>
    </submittedName>
</protein>
<dbReference type="InterPro" id="IPR018689">
    <property type="entry name" value="Imm33_dom"/>
</dbReference>
<dbReference type="AlphaFoldDB" id="J1HPP8"/>
<dbReference type="Proteomes" id="UP000004578">
    <property type="component" value="Unassembled WGS sequence"/>
</dbReference>
<evidence type="ECO:0000313" key="3">
    <source>
        <dbReference type="Proteomes" id="UP000004578"/>
    </source>
</evidence>
<name>J1HPP8_9ACTO</name>
<evidence type="ECO:0000313" key="2">
    <source>
        <dbReference type="EMBL" id="EJF47583.1"/>
    </source>
</evidence>
<dbReference type="EMBL" id="AKFS01000078">
    <property type="protein sequence ID" value="EJF47583.1"/>
    <property type="molecule type" value="Genomic_DNA"/>
</dbReference>
<feature type="domain" description="Immunity protein Imm33" evidence="1">
    <location>
        <begin position="3"/>
        <end position="87"/>
    </location>
</feature>
<accession>J1HPP8</accession>
<proteinExistence type="predicted"/>
<reference evidence="2 3" key="1">
    <citation type="submission" date="2012-05" db="EMBL/GenBank/DDBJ databases">
        <authorList>
            <person name="Harkins D.M."/>
            <person name="Madupu R."/>
            <person name="Durkin A.S."/>
            <person name="Torralba M."/>
            <person name="Methe B."/>
            <person name="Sutton G.G."/>
            <person name="Nelson K.E."/>
        </authorList>
    </citation>
    <scope>NUCLEOTIDE SEQUENCE [LARGE SCALE GENOMIC DNA]</scope>
    <source>
        <strain evidence="2 3">F0490</strain>
    </source>
</reference>
<gene>
    <name evidence="2" type="ORF">HMPREF1317_0455</name>
</gene>
<comment type="caution">
    <text evidence="2">The sequence shown here is derived from an EMBL/GenBank/DDBJ whole genome shotgun (WGS) entry which is preliminary data.</text>
</comment>
<organism evidence="2 3">
    <name type="scientific">Schaalia georgiae F0490</name>
    <dbReference type="NCBI Taxonomy" id="1125717"/>
    <lineage>
        <taxon>Bacteria</taxon>
        <taxon>Bacillati</taxon>
        <taxon>Actinomycetota</taxon>
        <taxon>Actinomycetes</taxon>
        <taxon>Actinomycetales</taxon>
        <taxon>Actinomycetaceae</taxon>
        <taxon>Schaalia</taxon>
    </lineage>
</organism>